<dbReference type="Proteomes" id="UP000249390">
    <property type="component" value="Unassembled WGS sequence"/>
</dbReference>
<feature type="region of interest" description="Disordered" evidence="2">
    <location>
        <begin position="567"/>
        <end position="594"/>
    </location>
</feature>
<evidence type="ECO:0000256" key="2">
    <source>
        <dbReference type="SAM" id="MobiDB-lite"/>
    </source>
</evidence>
<evidence type="ECO:0008006" key="5">
    <source>
        <dbReference type="Google" id="ProtNLM"/>
    </source>
</evidence>
<dbReference type="InterPro" id="IPR036691">
    <property type="entry name" value="Endo/exonu/phosph_ase_sf"/>
</dbReference>
<accession>A0A328DIQ4</accession>
<feature type="compositionally biased region" description="Basic and acidic residues" evidence="2">
    <location>
        <begin position="570"/>
        <end position="585"/>
    </location>
</feature>
<sequence length="594" mass="70012">MNKMFGGWCMSSNSECHPLGRIWVMWNKRKAHIQVVDRTAQTIHCKARELMNNEYFWITFVYAFNDQGSRLQLWESLKGYSENMKSPWCCVGDYNIILEVEDRKGGNLVSNDDIKDFKSCILDCGLEEIPWVGPYYTWSNKQGSGNRIWSRIDRALSNAMWMGKYGTKTRILSEGISDHTPLLITKVECYKANPFRFCNMWLEDPSLDDILKEEWRSESSNRNMFQLMQNMKKLKGPLRKLHSAKYKRIHMQMEEAREELTKLQQELQHTQMTKELCEQEKELRDKLYKAIRASYSMKCQLSKQEWFTEGDKGSKLFYAWIKKRTALNYIVEIQNEEGVMKQREELLGLTGMKLGELPFTYLGSPITTARLKRSECDALINKLTCRITAWRTRHFSYSARVRIINSVLMGITTFWSRIFILPRRVIKEIMAISRNFLWGSSSNYTKVPLVNWEEVCQKKKFGGLGIMNALNWNHAAIMKLNWDVAGKKDVLWVKWIHSKYLKASDYWEYKPKKDVCHYWTEMIKVREKFKDMPKVLEYKIKDGYDWLQGTKNILEWKDAVWNSITPPKMQWDDKSPGARGHHSEEGAEEEQATT</sequence>
<protein>
    <recommendedName>
        <fullName evidence="5">Reverse transcriptase zinc-binding domain-containing protein</fullName>
    </recommendedName>
</protein>
<keyword evidence="4" id="KW-1185">Reference proteome</keyword>
<dbReference type="SUPFAM" id="SSF56219">
    <property type="entry name" value="DNase I-like"/>
    <property type="match status" value="1"/>
</dbReference>
<evidence type="ECO:0000256" key="1">
    <source>
        <dbReference type="SAM" id="Coils"/>
    </source>
</evidence>
<organism evidence="3 4">
    <name type="scientific">Cuscuta australis</name>
    <dbReference type="NCBI Taxonomy" id="267555"/>
    <lineage>
        <taxon>Eukaryota</taxon>
        <taxon>Viridiplantae</taxon>
        <taxon>Streptophyta</taxon>
        <taxon>Embryophyta</taxon>
        <taxon>Tracheophyta</taxon>
        <taxon>Spermatophyta</taxon>
        <taxon>Magnoliopsida</taxon>
        <taxon>eudicotyledons</taxon>
        <taxon>Gunneridae</taxon>
        <taxon>Pentapetalae</taxon>
        <taxon>asterids</taxon>
        <taxon>lamiids</taxon>
        <taxon>Solanales</taxon>
        <taxon>Convolvulaceae</taxon>
        <taxon>Cuscuteae</taxon>
        <taxon>Cuscuta</taxon>
        <taxon>Cuscuta subgen. Grammica</taxon>
        <taxon>Cuscuta sect. Cleistogrammica</taxon>
    </lineage>
</organism>
<dbReference type="EMBL" id="NQVE01000143">
    <property type="protein sequence ID" value="RAL44518.1"/>
    <property type="molecule type" value="Genomic_DNA"/>
</dbReference>
<comment type="caution">
    <text evidence="3">The sequence shown here is derived from an EMBL/GenBank/DDBJ whole genome shotgun (WGS) entry which is preliminary data.</text>
</comment>
<dbReference type="Gene3D" id="3.60.10.10">
    <property type="entry name" value="Endonuclease/exonuclease/phosphatase"/>
    <property type="match status" value="1"/>
</dbReference>
<gene>
    <name evidence="3" type="ORF">DM860_011795</name>
</gene>
<feature type="coiled-coil region" evidence="1">
    <location>
        <begin position="246"/>
        <end position="280"/>
    </location>
</feature>
<name>A0A328DIQ4_9ASTE</name>
<keyword evidence="1" id="KW-0175">Coiled coil</keyword>
<evidence type="ECO:0000313" key="3">
    <source>
        <dbReference type="EMBL" id="RAL44518.1"/>
    </source>
</evidence>
<dbReference type="AlphaFoldDB" id="A0A328DIQ4"/>
<proteinExistence type="predicted"/>
<evidence type="ECO:0000313" key="4">
    <source>
        <dbReference type="Proteomes" id="UP000249390"/>
    </source>
</evidence>
<dbReference type="PANTHER" id="PTHR33116:SF80">
    <property type="entry name" value="REVERSE TRANSCRIPTASE ZINC-BINDING DOMAIN-CONTAINING PROTEIN"/>
    <property type="match status" value="1"/>
</dbReference>
<dbReference type="PANTHER" id="PTHR33116">
    <property type="entry name" value="REVERSE TRANSCRIPTASE ZINC-BINDING DOMAIN-CONTAINING PROTEIN-RELATED-RELATED"/>
    <property type="match status" value="1"/>
</dbReference>
<reference evidence="3 4" key="1">
    <citation type="submission" date="2018-06" db="EMBL/GenBank/DDBJ databases">
        <title>The Genome of Cuscuta australis (Dodder) Provides Insight into the Evolution of Plant Parasitism.</title>
        <authorList>
            <person name="Liu H."/>
        </authorList>
    </citation>
    <scope>NUCLEOTIDE SEQUENCE [LARGE SCALE GENOMIC DNA]</scope>
    <source>
        <strain evidence="4">cv. Yunnan</strain>
        <tissue evidence="3">Vines</tissue>
    </source>
</reference>